<comment type="similarity">
    <text evidence="1">Belongs to the Fur family.</text>
</comment>
<dbReference type="STRING" id="1034943.BN59_00027"/>
<dbReference type="PANTHER" id="PTHR33202:SF6">
    <property type="entry name" value="ZINC UPTAKE REGULATION PROTEIN"/>
    <property type="match status" value="1"/>
</dbReference>
<dbReference type="Pfam" id="PF01475">
    <property type="entry name" value="FUR"/>
    <property type="match status" value="1"/>
</dbReference>
<protein>
    <submittedName>
        <fullName evidence="8">Zinc uptake regulation protein</fullName>
    </submittedName>
</protein>
<keyword evidence="7" id="KW-0479">Metal-binding</keyword>
<evidence type="ECO:0000256" key="2">
    <source>
        <dbReference type="ARBA" id="ARBA00022491"/>
    </source>
</evidence>
<name>A0A078KVG7_9GAMM</name>
<keyword evidence="4" id="KW-0805">Transcription regulation</keyword>
<dbReference type="PANTHER" id="PTHR33202">
    <property type="entry name" value="ZINC UPTAKE REGULATION PROTEIN"/>
    <property type="match status" value="1"/>
</dbReference>
<feature type="binding site" evidence="7">
    <location>
        <position position="124"/>
    </location>
    <ligand>
        <name>Zn(2+)</name>
        <dbReference type="ChEBI" id="CHEBI:29105"/>
    </ligand>
</feature>
<dbReference type="InterPro" id="IPR002481">
    <property type="entry name" value="FUR"/>
</dbReference>
<proteinExistence type="inferred from homology"/>
<keyword evidence="9" id="KW-1185">Reference proteome</keyword>
<dbReference type="Proteomes" id="UP000044071">
    <property type="component" value="Unassembled WGS sequence"/>
</dbReference>
<keyword evidence="5" id="KW-0238">DNA-binding</keyword>
<organism evidence="8 9">
    <name type="scientific">Legionella massiliensis</name>
    <dbReference type="NCBI Taxonomy" id="1034943"/>
    <lineage>
        <taxon>Bacteria</taxon>
        <taxon>Pseudomonadati</taxon>
        <taxon>Pseudomonadota</taxon>
        <taxon>Gammaproteobacteria</taxon>
        <taxon>Legionellales</taxon>
        <taxon>Legionellaceae</taxon>
        <taxon>Legionella</taxon>
    </lineage>
</organism>
<evidence type="ECO:0000256" key="6">
    <source>
        <dbReference type="ARBA" id="ARBA00023163"/>
    </source>
</evidence>
<sequence length="136" mass="15794">MELKLTSLRKSVLFILWSAEKPLKAYELLDRLLQIKQNAKPPTVYRVLDYFVEFGVVHKVESIQSYTLCREPEKQYSFEILMVCNECHQVNELYDGGLHTLVQKISQEHHFHLGQGAVELKGVCDKCCTVHRSENN</sequence>
<dbReference type="Gene3D" id="3.30.1490.190">
    <property type="match status" value="1"/>
</dbReference>
<dbReference type="GO" id="GO:0000976">
    <property type="term" value="F:transcription cis-regulatory region binding"/>
    <property type="evidence" value="ECO:0007669"/>
    <property type="project" value="TreeGrafter"/>
</dbReference>
<evidence type="ECO:0000256" key="1">
    <source>
        <dbReference type="ARBA" id="ARBA00007957"/>
    </source>
</evidence>
<comment type="cofactor">
    <cofactor evidence="7">
        <name>Zn(2+)</name>
        <dbReference type="ChEBI" id="CHEBI:29105"/>
    </cofactor>
    <text evidence="7">Binds 1 zinc ion per subunit.</text>
</comment>
<dbReference type="AlphaFoldDB" id="A0A078KVG7"/>
<dbReference type="eggNOG" id="COG0735">
    <property type="taxonomic scope" value="Bacteria"/>
</dbReference>
<accession>A0A078KVG7</accession>
<dbReference type="InterPro" id="IPR036388">
    <property type="entry name" value="WH-like_DNA-bd_sf"/>
</dbReference>
<feature type="binding site" evidence="7">
    <location>
        <position position="127"/>
    </location>
    <ligand>
        <name>Zn(2+)</name>
        <dbReference type="ChEBI" id="CHEBI:29105"/>
    </ligand>
</feature>
<keyword evidence="3 7" id="KW-0862">Zinc</keyword>
<dbReference type="GO" id="GO:0008270">
    <property type="term" value="F:zinc ion binding"/>
    <property type="evidence" value="ECO:0007669"/>
    <property type="project" value="TreeGrafter"/>
</dbReference>
<evidence type="ECO:0000256" key="5">
    <source>
        <dbReference type="ARBA" id="ARBA00023125"/>
    </source>
</evidence>
<dbReference type="GO" id="GO:0045892">
    <property type="term" value="P:negative regulation of DNA-templated transcription"/>
    <property type="evidence" value="ECO:0007669"/>
    <property type="project" value="TreeGrafter"/>
</dbReference>
<reference evidence="8 9" key="1">
    <citation type="submission" date="2014-06" db="EMBL/GenBank/DDBJ databases">
        <authorList>
            <person name="Urmite Genomes Urmite Genomes"/>
        </authorList>
    </citation>
    <scope>NUCLEOTIDE SEQUENCE [LARGE SCALE GENOMIC DNA]</scope>
</reference>
<dbReference type="SUPFAM" id="SSF46785">
    <property type="entry name" value="Winged helix' DNA-binding domain"/>
    <property type="match status" value="1"/>
</dbReference>
<dbReference type="EMBL" id="CCSB01000001">
    <property type="protein sequence ID" value="CDZ75769.1"/>
    <property type="molecule type" value="Genomic_DNA"/>
</dbReference>
<feature type="binding site" evidence="7">
    <location>
        <position position="87"/>
    </location>
    <ligand>
        <name>Zn(2+)</name>
        <dbReference type="ChEBI" id="CHEBI:29105"/>
    </ligand>
</feature>
<evidence type="ECO:0000313" key="8">
    <source>
        <dbReference type="EMBL" id="CDZ75769.1"/>
    </source>
</evidence>
<dbReference type="GO" id="GO:1900376">
    <property type="term" value="P:regulation of secondary metabolite biosynthetic process"/>
    <property type="evidence" value="ECO:0007669"/>
    <property type="project" value="TreeGrafter"/>
</dbReference>
<feature type="binding site" evidence="7">
    <location>
        <position position="84"/>
    </location>
    <ligand>
        <name>Zn(2+)</name>
        <dbReference type="ChEBI" id="CHEBI:29105"/>
    </ligand>
</feature>
<gene>
    <name evidence="8" type="primary">zur</name>
    <name evidence="8" type="ORF">BN59_00027</name>
</gene>
<dbReference type="InterPro" id="IPR036390">
    <property type="entry name" value="WH_DNA-bd_sf"/>
</dbReference>
<dbReference type="Gene3D" id="1.10.10.10">
    <property type="entry name" value="Winged helix-like DNA-binding domain superfamily/Winged helix DNA-binding domain"/>
    <property type="match status" value="1"/>
</dbReference>
<evidence type="ECO:0000313" key="9">
    <source>
        <dbReference type="Proteomes" id="UP000044071"/>
    </source>
</evidence>
<dbReference type="GO" id="GO:0005829">
    <property type="term" value="C:cytosol"/>
    <property type="evidence" value="ECO:0007669"/>
    <property type="project" value="TreeGrafter"/>
</dbReference>
<dbReference type="InterPro" id="IPR043135">
    <property type="entry name" value="Fur_C"/>
</dbReference>
<keyword evidence="6" id="KW-0804">Transcription</keyword>
<evidence type="ECO:0000256" key="3">
    <source>
        <dbReference type="ARBA" id="ARBA00022833"/>
    </source>
</evidence>
<dbReference type="GO" id="GO:0003700">
    <property type="term" value="F:DNA-binding transcription factor activity"/>
    <property type="evidence" value="ECO:0007669"/>
    <property type="project" value="InterPro"/>
</dbReference>
<keyword evidence="2" id="KW-0678">Repressor</keyword>
<dbReference type="RefSeq" id="WP_052403051.1">
    <property type="nucleotide sequence ID" value="NZ_CCVW01000001.1"/>
</dbReference>
<evidence type="ECO:0000256" key="4">
    <source>
        <dbReference type="ARBA" id="ARBA00023015"/>
    </source>
</evidence>
<evidence type="ECO:0000256" key="7">
    <source>
        <dbReference type="PIRSR" id="PIRSR602481-1"/>
    </source>
</evidence>